<protein>
    <submittedName>
        <fullName evidence="1">Uncharacterized protein</fullName>
    </submittedName>
</protein>
<dbReference type="EMBL" id="BMAO01032915">
    <property type="protein sequence ID" value="GFQ85652.1"/>
    <property type="molecule type" value="Genomic_DNA"/>
</dbReference>
<organism evidence="1 2">
    <name type="scientific">Trichonephila clavata</name>
    <name type="common">Joro spider</name>
    <name type="synonym">Nephila clavata</name>
    <dbReference type="NCBI Taxonomy" id="2740835"/>
    <lineage>
        <taxon>Eukaryota</taxon>
        <taxon>Metazoa</taxon>
        <taxon>Ecdysozoa</taxon>
        <taxon>Arthropoda</taxon>
        <taxon>Chelicerata</taxon>
        <taxon>Arachnida</taxon>
        <taxon>Araneae</taxon>
        <taxon>Araneomorphae</taxon>
        <taxon>Entelegynae</taxon>
        <taxon>Araneoidea</taxon>
        <taxon>Nephilidae</taxon>
        <taxon>Trichonephila</taxon>
    </lineage>
</organism>
<proteinExistence type="predicted"/>
<keyword evidence="2" id="KW-1185">Reference proteome</keyword>
<reference evidence="1" key="1">
    <citation type="submission" date="2020-07" db="EMBL/GenBank/DDBJ databases">
        <title>Multicomponent nature underlies the extraordinary mechanical properties of spider dragline silk.</title>
        <authorList>
            <person name="Kono N."/>
            <person name="Nakamura H."/>
            <person name="Mori M."/>
            <person name="Yoshida Y."/>
            <person name="Ohtoshi R."/>
            <person name="Malay A.D."/>
            <person name="Moran D.A.P."/>
            <person name="Tomita M."/>
            <person name="Numata K."/>
            <person name="Arakawa K."/>
        </authorList>
    </citation>
    <scope>NUCLEOTIDE SEQUENCE</scope>
</reference>
<gene>
    <name evidence="1" type="ORF">TNCT_426571</name>
</gene>
<dbReference type="Proteomes" id="UP000887116">
    <property type="component" value="Unassembled WGS sequence"/>
</dbReference>
<evidence type="ECO:0000313" key="1">
    <source>
        <dbReference type="EMBL" id="GFQ85652.1"/>
    </source>
</evidence>
<evidence type="ECO:0000313" key="2">
    <source>
        <dbReference type="Proteomes" id="UP000887116"/>
    </source>
</evidence>
<dbReference type="AlphaFoldDB" id="A0A8X6I1E7"/>
<sequence length="108" mass="12158">MQHFESSQHRHQDDVLEPICFQNSGITNNQNKTDRNSFNFPSAQSNIVQGQVSGVNMSVSASQKHKTDIILSTCIIYVENSVGEKFLYASSQTAGRKSRYSGRAWQIF</sequence>
<accession>A0A8X6I1E7</accession>
<name>A0A8X6I1E7_TRICU</name>
<comment type="caution">
    <text evidence="1">The sequence shown here is derived from an EMBL/GenBank/DDBJ whole genome shotgun (WGS) entry which is preliminary data.</text>
</comment>